<dbReference type="Gene3D" id="3.40.50.10740">
    <property type="entry name" value="Class I glutamine amidotransferase-like"/>
    <property type="match status" value="1"/>
</dbReference>
<keyword evidence="2 9" id="KW-0121">Carboxypeptidase</keyword>
<dbReference type="InterPro" id="IPR040921">
    <property type="entry name" value="Peptidase_S66C"/>
</dbReference>
<evidence type="ECO:0000256" key="3">
    <source>
        <dbReference type="ARBA" id="ARBA00022670"/>
    </source>
</evidence>
<proteinExistence type="inferred from homology"/>
<organism evidence="9 10">
    <name type="scientific">Haloflavibacter putidus</name>
    <dbReference type="NCBI Taxonomy" id="2576776"/>
    <lineage>
        <taxon>Bacteria</taxon>
        <taxon>Pseudomonadati</taxon>
        <taxon>Bacteroidota</taxon>
        <taxon>Flavobacteriia</taxon>
        <taxon>Flavobacteriales</taxon>
        <taxon>Flavobacteriaceae</taxon>
        <taxon>Haloflavibacter</taxon>
    </lineage>
</organism>
<feature type="domain" description="LD-carboxypeptidase N-terminal" evidence="7">
    <location>
        <begin position="13"/>
        <end position="128"/>
    </location>
</feature>
<dbReference type="InterPro" id="IPR040449">
    <property type="entry name" value="Peptidase_S66_N"/>
</dbReference>
<dbReference type="RefSeq" id="WP_141420243.1">
    <property type="nucleotide sequence ID" value="NZ_VIAR01000001.1"/>
</dbReference>
<dbReference type="InterPro" id="IPR029062">
    <property type="entry name" value="Class_I_gatase-like"/>
</dbReference>
<dbReference type="CDD" id="cd07025">
    <property type="entry name" value="Peptidase_S66"/>
    <property type="match status" value="1"/>
</dbReference>
<evidence type="ECO:0000256" key="5">
    <source>
        <dbReference type="ARBA" id="ARBA00022825"/>
    </source>
</evidence>
<keyword evidence="5" id="KW-0720">Serine protease</keyword>
<dbReference type="Gene3D" id="3.50.30.60">
    <property type="entry name" value="LD-carboxypeptidase A C-terminal domain-like"/>
    <property type="match status" value="1"/>
</dbReference>
<evidence type="ECO:0000259" key="7">
    <source>
        <dbReference type="Pfam" id="PF02016"/>
    </source>
</evidence>
<evidence type="ECO:0000256" key="2">
    <source>
        <dbReference type="ARBA" id="ARBA00022645"/>
    </source>
</evidence>
<evidence type="ECO:0000256" key="1">
    <source>
        <dbReference type="ARBA" id="ARBA00010233"/>
    </source>
</evidence>
<evidence type="ECO:0000256" key="6">
    <source>
        <dbReference type="PIRSR" id="PIRSR028757-1"/>
    </source>
</evidence>
<keyword evidence="4" id="KW-0378">Hydrolase</keyword>
<evidence type="ECO:0000259" key="8">
    <source>
        <dbReference type="Pfam" id="PF17676"/>
    </source>
</evidence>
<feature type="active site" description="Charge relay system" evidence="6">
    <location>
        <position position="271"/>
    </location>
</feature>
<dbReference type="Proteomes" id="UP000317169">
    <property type="component" value="Unassembled WGS sequence"/>
</dbReference>
<keyword evidence="10" id="KW-1185">Reference proteome</keyword>
<dbReference type="PANTHER" id="PTHR30237:SF2">
    <property type="entry name" value="MUREIN TETRAPEPTIDE CARBOXYPEPTIDASE"/>
    <property type="match status" value="1"/>
</dbReference>
<dbReference type="GO" id="GO:0004180">
    <property type="term" value="F:carboxypeptidase activity"/>
    <property type="evidence" value="ECO:0007669"/>
    <property type="project" value="UniProtKB-KW"/>
</dbReference>
<keyword evidence="3" id="KW-0645">Protease</keyword>
<feature type="domain" description="LD-carboxypeptidase C-terminal" evidence="8">
    <location>
        <begin position="170"/>
        <end position="286"/>
    </location>
</feature>
<evidence type="ECO:0000256" key="4">
    <source>
        <dbReference type="ARBA" id="ARBA00022801"/>
    </source>
</evidence>
<evidence type="ECO:0000313" key="9">
    <source>
        <dbReference type="EMBL" id="TQD40511.1"/>
    </source>
</evidence>
<dbReference type="SUPFAM" id="SSF52317">
    <property type="entry name" value="Class I glutamine amidotransferase-like"/>
    <property type="match status" value="1"/>
</dbReference>
<feature type="active site" description="Nucleophile" evidence="6">
    <location>
        <position position="109"/>
    </location>
</feature>
<dbReference type="Pfam" id="PF02016">
    <property type="entry name" value="Peptidase_S66"/>
    <property type="match status" value="1"/>
</dbReference>
<name>A0A507ZV80_9FLAO</name>
<dbReference type="InterPro" id="IPR027461">
    <property type="entry name" value="Carboxypeptidase_A_C_sf"/>
</dbReference>
<dbReference type="PIRSF" id="PIRSF028757">
    <property type="entry name" value="LD-carboxypeptidase"/>
    <property type="match status" value="1"/>
</dbReference>
<dbReference type="GO" id="GO:0006508">
    <property type="term" value="P:proteolysis"/>
    <property type="evidence" value="ECO:0007669"/>
    <property type="project" value="UniProtKB-KW"/>
</dbReference>
<feature type="active site" description="Charge relay system" evidence="6">
    <location>
        <position position="201"/>
    </location>
</feature>
<dbReference type="InterPro" id="IPR003507">
    <property type="entry name" value="S66_fam"/>
</dbReference>
<protein>
    <submittedName>
        <fullName evidence="9">LD-carboxypeptidase</fullName>
    </submittedName>
</protein>
<evidence type="ECO:0000313" key="10">
    <source>
        <dbReference type="Proteomes" id="UP000317169"/>
    </source>
</evidence>
<accession>A0A507ZV80</accession>
<dbReference type="SUPFAM" id="SSF141986">
    <property type="entry name" value="LD-carboxypeptidase A C-terminal domain-like"/>
    <property type="match status" value="1"/>
</dbReference>
<dbReference type="EMBL" id="VIAR01000001">
    <property type="protein sequence ID" value="TQD40511.1"/>
    <property type="molecule type" value="Genomic_DNA"/>
</dbReference>
<dbReference type="InterPro" id="IPR027478">
    <property type="entry name" value="LdcA_N"/>
</dbReference>
<gene>
    <name evidence="9" type="ORF">FKR84_00605</name>
</gene>
<comment type="caution">
    <text evidence="9">The sequence shown here is derived from an EMBL/GenBank/DDBJ whole genome shotgun (WGS) entry which is preliminary data.</text>
</comment>
<reference evidence="9 10" key="1">
    <citation type="submission" date="2019-06" db="EMBL/GenBank/DDBJ databases">
        <title>Flavibacter putida gen. nov., sp. nov., a novel marine bacterium of the family Flavobacteriaceae isolated from coastal seawater.</title>
        <authorList>
            <person name="Feng X."/>
        </authorList>
    </citation>
    <scope>NUCLEOTIDE SEQUENCE [LARGE SCALE GENOMIC DNA]</scope>
    <source>
        <strain evidence="9 10">PLHSN227</strain>
    </source>
</reference>
<dbReference type="GO" id="GO:0008236">
    <property type="term" value="F:serine-type peptidase activity"/>
    <property type="evidence" value="ECO:0007669"/>
    <property type="project" value="UniProtKB-KW"/>
</dbReference>
<dbReference type="OrthoDB" id="9807329at2"/>
<sequence length="300" mass="33587">MNIPKKLQKNDKVAIIATARKVKKEDLQPAINLLESWNLVTVIGSSIGLENNQFAGSDKERAADLQQQLDNPEIKAIWCAKGGYGTVRILDLLDFSKFKKYPKWLIGYSDVTALHSHLNTLRIATLHGPIALDIEKKPQKTRDILRKALFQEDLNYQFKSDSLNRNGTAKGELVGGNLSVLYSLMGSKTDLDLNGKILFLEDLDEYLYHIDRMLQNLKRNGWFKQLNGLIIGGMSNMNDNNIPFGKTAKEIIAETVAEYDFPVAFNFPAGHIDDNCTLLLGQKVNLQVEAKGSALKYSGF</sequence>
<dbReference type="AlphaFoldDB" id="A0A507ZV80"/>
<dbReference type="PANTHER" id="PTHR30237">
    <property type="entry name" value="MURAMOYLTETRAPEPTIDE CARBOXYPEPTIDASE"/>
    <property type="match status" value="1"/>
</dbReference>
<dbReference type="Pfam" id="PF17676">
    <property type="entry name" value="Peptidase_S66C"/>
    <property type="match status" value="1"/>
</dbReference>
<comment type="similarity">
    <text evidence="1">Belongs to the peptidase S66 family.</text>
</comment>